<dbReference type="Proteomes" id="UP000799770">
    <property type="component" value="Unassembled WGS sequence"/>
</dbReference>
<gene>
    <name evidence="2" type="ORF">BDV96DRAFT_650738</name>
</gene>
<dbReference type="EMBL" id="ML977337">
    <property type="protein sequence ID" value="KAF2110625.1"/>
    <property type="molecule type" value="Genomic_DNA"/>
</dbReference>
<dbReference type="AlphaFoldDB" id="A0A6A5YU16"/>
<name>A0A6A5YU16_9PLEO</name>
<evidence type="ECO:0000313" key="2">
    <source>
        <dbReference type="EMBL" id="KAF2110625.1"/>
    </source>
</evidence>
<organism evidence="2 3">
    <name type="scientific">Lophiotrema nucula</name>
    <dbReference type="NCBI Taxonomy" id="690887"/>
    <lineage>
        <taxon>Eukaryota</taxon>
        <taxon>Fungi</taxon>
        <taxon>Dikarya</taxon>
        <taxon>Ascomycota</taxon>
        <taxon>Pezizomycotina</taxon>
        <taxon>Dothideomycetes</taxon>
        <taxon>Pleosporomycetidae</taxon>
        <taxon>Pleosporales</taxon>
        <taxon>Lophiotremataceae</taxon>
        <taxon>Lophiotrema</taxon>
    </lineage>
</organism>
<accession>A0A6A5YU16</accession>
<feature type="chain" id="PRO_5025553495" description="Saposin B-type domain-containing protein" evidence="1">
    <location>
        <begin position="21"/>
        <end position="107"/>
    </location>
</feature>
<protein>
    <recommendedName>
        <fullName evidence="4">Saposin B-type domain-containing protein</fullName>
    </recommendedName>
</protein>
<evidence type="ECO:0000256" key="1">
    <source>
        <dbReference type="SAM" id="SignalP"/>
    </source>
</evidence>
<evidence type="ECO:0000313" key="3">
    <source>
        <dbReference type="Proteomes" id="UP000799770"/>
    </source>
</evidence>
<sequence>MKLLALLGMALVIFVTAGFANLINERDSTTENAPAADCVICERYYNGCYEAKLQEEARVCRDLRGGGLSLPSVPPSVQIQQVPLDVFFGRLSASPDGGKHMKLSRCI</sequence>
<keyword evidence="1" id="KW-0732">Signal</keyword>
<proteinExistence type="predicted"/>
<evidence type="ECO:0008006" key="4">
    <source>
        <dbReference type="Google" id="ProtNLM"/>
    </source>
</evidence>
<feature type="signal peptide" evidence="1">
    <location>
        <begin position="1"/>
        <end position="20"/>
    </location>
</feature>
<keyword evidence="3" id="KW-1185">Reference proteome</keyword>
<reference evidence="2" key="1">
    <citation type="journal article" date="2020" name="Stud. Mycol.">
        <title>101 Dothideomycetes genomes: a test case for predicting lifestyles and emergence of pathogens.</title>
        <authorList>
            <person name="Haridas S."/>
            <person name="Albert R."/>
            <person name="Binder M."/>
            <person name="Bloem J."/>
            <person name="Labutti K."/>
            <person name="Salamov A."/>
            <person name="Andreopoulos B."/>
            <person name="Baker S."/>
            <person name="Barry K."/>
            <person name="Bills G."/>
            <person name="Bluhm B."/>
            <person name="Cannon C."/>
            <person name="Castanera R."/>
            <person name="Culley D."/>
            <person name="Daum C."/>
            <person name="Ezra D."/>
            <person name="Gonzalez J."/>
            <person name="Henrissat B."/>
            <person name="Kuo A."/>
            <person name="Liang C."/>
            <person name="Lipzen A."/>
            <person name="Lutzoni F."/>
            <person name="Magnuson J."/>
            <person name="Mondo S."/>
            <person name="Nolan M."/>
            <person name="Ohm R."/>
            <person name="Pangilinan J."/>
            <person name="Park H.-J."/>
            <person name="Ramirez L."/>
            <person name="Alfaro M."/>
            <person name="Sun H."/>
            <person name="Tritt A."/>
            <person name="Yoshinaga Y."/>
            <person name="Zwiers L.-H."/>
            <person name="Turgeon B."/>
            <person name="Goodwin S."/>
            <person name="Spatafora J."/>
            <person name="Crous P."/>
            <person name="Grigoriev I."/>
        </authorList>
    </citation>
    <scope>NUCLEOTIDE SEQUENCE</scope>
    <source>
        <strain evidence="2">CBS 627.86</strain>
    </source>
</reference>